<dbReference type="GO" id="GO:0032787">
    <property type="term" value="P:monocarboxylic acid metabolic process"/>
    <property type="evidence" value="ECO:0007669"/>
    <property type="project" value="UniProtKB-ARBA"/>
</dbReference>
<organism evidence="3 4">
    <name type="scientific">Pirellula staleyi (strain ATCC 27377 / DSM 6068 / ICPB 4128)</name>
    <name type="common">Pirella staleyi</name>
    <dbReference type="NCBI Taxonomy" id="530564"/>
    <lineage>
        <taxon>Bacteria</taxon>
        <taxon>Pseudomonadati</taxon>
        <taxon>Planctomycetota</taxon>
        <taxon>Planctomycetia</taxon>
        <taxon>Pirellulales</taxon>
        <taxon>Pirellulaceae</taxon>
        <taxon>Pirellula</taxon>
    </lineage>
</organism>
<feature type="domain" description="Ketoreductase" evidence="2">
    <location>
        <begin position="6"/>
        <end position="186"/>
    </location>
</feature>
<dbReference type="PRINTS" id="PR00081">
    <property type="entry name" value="GDHRDH"/>
</dbReference>
<evidence type="ECO:0000313" key="3">
    <source>
        <dbReference type="EMBL" id="ADB16987.1"/>
    </source>
</evidence>
<dbReference type="Pfam" id="PF13561">
    <property type="entry name" value="adh_short_C2"/>
    <property type="match status" value="1"/>
</dbReference>
<name>D2R3N3_PIRSD</name>
<dbReference type="PANTHER" id="PTHR42879">
    <property type="entry name" value="3-OXOACYL-(ACYL-CARRIER-PROTEIN) REDUCTASE"/>
    <property type="match status" value="1"/>
</dbReference>
<evidence type="ECO:0000313" key="4">
    <source>
        <dbReference type="Proteomes" id="UP000001887"/>
    </source>
</evidence>
<dbReference type="KEGG" id="psl:Psta_2317"/>
<gene>
    <name evidence="3" type="ordered locus">Psta_2317</name>
</gene>
<dbReference type="Proteomes" id="UP000001887">
    <property type="component" value="Chromosome"/>
</dbReference>
<dbReference type="EMBL" id="CP001848">
    <property type="protein sequence ID" value="ADB16987.1"/>
    <property type="molecule type" value="Genomic_DNA"/>
</dbReference>
<dbReference type="CDD" id="cd05233">
    <property type="entry name" value="SDR_c"/>
    <property type="match status" value="1"/>
</dbReference>
<dbReference type="NCBIfam" id="NF005559">
    <property type="entry name" value="PRK07231.1"/>
    <property type="match status" value="1"/>
</dbReference>
<dbReference type="FunFam" id="3.40.50.720:FF:000084">
    <property type="entry name" value="Short-chain dehydrogenase reductase"/>
    <property type="match status" value="1"/>
</dbReference>
<dbReference type="HOGENOM" id="CLU_010194_1_2_0"/>
<dbReference type="InterPro" id="IPR050259">
    <property type="entry name" value="SDR"/>
</dbReference>
<evidence type="ECO:0000259" key="2">
    <source>
        <dbReference type="SMART" id="SM00822"/>
    </source>
</evidence>
<dbReference type="InterPro" id="IPR036291">
    <property type="entry name" value="NAD(P)-bd_dom_sf"/>
</dbReference>
<dbReference type="PANTHER" id="PTHR42879:SF2">
    <property type="entry name" value="3-OXOACYL-[ACYL-CARRIER-PROTEIN] REDUCTASE FABG"/>
    <property type="match status" value="1"/>
</dbReference>
<dbReference type="OrthoDB" id="266183at2"/>
<sequence length="249" mass="26375">MDLHGKVAFITGGTLGIGAATALKLAELGADIAIAARQLSDAAREVEAKITAIGRKCLLFSADFSQEADCRNSIEQVATHFGRLDVLVHNAGGPSNGSITELTTEQWQQTLALHVTANFHLAQAALPHLKAHGEGAIITVSSTAGIRGVAGALVYATAKGAIPQFTRCLARELADDNIRVNCIAPGVIRTRFHETMTAERKKLNLEQRIPLHREGTPEQVADAIALLVTNDYITGETIVIDGGLTSRIA</sequence>
<dbReference type="AlphaFoldDB" id="D2R3N3"/>
<dbReference type="eggNOG" id="COG1028">
    <property type="taxonomic scope" value="Bacteria"/>
</dbReference>
<dbReference type="PRINTS" id="PR00080">
    <property type="entry name" value="SDRFAMILY"/>
</dbReference>
<protein>
    <submittedName>
        <fullName evidence="3">Short-chain dehydrogenase/reductase SDR</fullName>
    </submittedName>
</protein>
<keyword evidence="4" id="KW-1185">Reference proteome</keyword>
<dbReference type="STRING" id="530564.Psta_2317"/>
<dbReference type="PROSITE" id="PS00061">
    <property type="entry name" value="ADH_SHORT"/>
    <property type="match status" value="1"/>
</dbReference>
<dbReference type="InterPro" id="IPR057326">
    <property type="entry name" value="KR_dom"/>
</dbReference>
<dbReference type="InterPro" id="IPR020904">
    <property type="entry name" value="Sc_DH/Rdtase_CS"/>
</dbReference>
<reference evidence="3 4" key="1">
    <citation type="journal article" date="2009" name="Stand. Genomic Sci.">
        <title>Complete genome sequence of Pirellula staleyi type strain (ATCC 27377).</title>
        <authorList>
            <person name="Clum A."/>
            <person name="Tindall B.J."/>
            <person name="Sikorski J."/>
            <person name="Ivanova N."/>
            <person name="Mavrommatis K."/>
            <person name="Lucas S."/>
            <person name="Glavina del Rio T."/>
            <person name="Nolan M."/>
            <person name="Chen F."/>
            <person name="Tice H."/>
            <person name="Pitluck S."/>
            <person name="Cheng J.F."/>
            <person name="Chertkov O."/>
            <person name="Brettin T."/>
            <person name="Han C."/>
            <person name="Detter J.C."/>
            <person name="Kuske C."/>
            <person name="Bruce D."/>
            <person name="Goodwin L."/>
            <person name="Ovchinikova G."/>
            <person name="Pati A."/>
            <person name="Mikhailova N."/>
            <person name="Chen A."/>
            <person name="Palaniappan K."/>
            <person name="Land M."/>
            <person name="Hauser L."/>
            <person name="Chang Y.J."/>
            <person name="Jeffries C.D."/>
            <person name="Chain P."/>
            <person name="Rohde M."/>
            <person name="Goker M."/>
            <person name="Bristow J."/>
            <person name="Eisen J.A."/>
            <person name="Markowitz V."/>
            <person name="Hugenholtz P."/>
            <person name="Kyrpides N.C."/>
            <person name="Klenk H.P."/>
            <person name="Lapidus A."/>
        </authorList>
    </citation>
    <scope>NUCLEOTIDE SEQUENCE [LARGE SCALE GENOMIC DNA]</scope>
    <source>
        <strain evidence="4">ATCC 27377 / DSM 6068 / ICPB 4128</strain>
    </source>
</reference>
<dbReference type="SUPFAM" id="SSF51735">
    <property type="entry name" value="NAD(P)-binding Rossmann-fold domains"/>
    <property type="match status" value="1"/>
</dbReference>
<proteinExistence type="inferred from homology"/>
<accession>D2R3N3</accession>
<dbReference type="Gene3D" id="3.40.50.720">
    <property type="entry name" value="NAD(P)-binding Rossmann-like Domain"/>
    <property type="match status" value="1"/>
</dbReference>
<evidence type="ECO:0000256" key="1">
    <source>
        <dbReference type="ARBA" id="ARBA00006484"/>
    </source>
</evidence>
<comment type="similarity">
    <text evidence="1">Belongs to the short-chain dehydrogenases/reductases (SDR) family.</text>
</comment>
<dbReference type="SMART" id="SM00822">
    <property type="entry name" value="PKS_KR"/>
    <property type="match status" value="1"/>
</dbReference>
<dbReference type="InterPro" id="IPR002347">
    <property type="entry name" value="SDR_fam"/>
</dbReference>